<gene>
    <name evidence="7" type="ORF">ACFSBT_09830</name>
</gene>
<protein>
    <submittedName>
        <fullName evidence="7">Carotenoid oxygenase family protein</fullName>
    </submittedName>
</protein>
<feature type="compositionally biased region" description="Basic and acidic residues" evidence="6">
    <location>
        <begin position="301"/>
        <end position="314"/>
    </location>
</feature>
<organism evidence="7 8">
    <name type="scientific">Halomarina rubra</name>
    <dbReference type="NCBI Taxonomy" id="2071873"/>
    <lineage>
        <taxon>Archaea</taxon>
        <taxon>Methanobacteriati</taxon>
        <taxon>Methanobacteriota</taxon>
        <taxon>Stenosarchaea group</taxon>
        <taxon>Halobacteria</taxon>
        <taxon>Halobacteriales</taxon>
        <taxon>Natronomonadaceae</taxon>
        <taxon>Halomarina</taxon>
    </lineage>
</organism>
<feature type="region of interest" description="Disordered" evidence="6">
    <location>
        <begin position="288"/>
        <end position="314"/>
    </location>
</feature>
<dbReference type="PANTHER" id="PTHR10543">
    <property type="entry name" value="BETA-CAROTENE DIOXYGENASE"/>
    <property type="match status" value="1"/>
</dbReference>
<comment type="similarity">
    <text evidence="2">Belongs to the carotenoid oxygenase family.</text>
</comment>
<evidence type="ECO:0000256" key="6">
    <source>
        <dbReference type="SAM" id="MobiDB-lite"/>
    </source>
</evidence>
<feature type="region of interest" description="Disordered" evidence="6">
    <location>
        <begin position="436"/>
        <end position="457"/>
    </location>
</feature>
<evidence type="ECO:0000256" key="3">
    <source>
        <dbReference type="ARBA" id="ARBA00022723"/>
    </source>
</evidence>
<evidence type="ECO:0000313" key="8">
    <source>
        <dbReference type="Proteomes" id="UP001597187"/>
    </source>
</evidence>
<keyword evidence="5" id="KW-0408">Iron</keyword>
<dbReference type="AlphaFoldDB" id="A0ABD6AUX7"/>
<sequence length="507" mass="56202">MDGLGFHTLDSEQDTELRVDGSLPSWLDGSLIRNGPALFEADGDGVDHWFDGLAMLHRFSFADDEVHYRNRFLRTESYERVRRGDVPTGFATGSSSLLDTLRSLVAGARYDNTNIVAERFDDRYLALTETPGGVAFDPETLATDGHVRYTGDEPSGHLACAHLQRDPWTDRFVTFETEFGRPSRYHVFETRDFTTRRHVGSVPVEEPAYMHSFALTPNYVVLTEFPFVVDPLAMLVGDGAFVDAFRWEPERGTRFVVLDRRSGGVVATPTTEAVFGFHHVNAYERDVQGRPGESGGVGEVAHTEYGETTDGRPRPGAELVVDCETVPDAASLAALSLDRLRRGDLDVFGGSLDRFVVSLRADGATVRRERVHDGTALPTASPAVRCRPYRYAYAQDTDQPVTAWPSRLVKVDVETGDYWTHSVEAGHVSEPIFVPRVTGESGESGESGERARDHSEDDGVVLAVELDREAGHSWLVCLDGPTFEERARAAIPHAVPFDFHGRWFPEL</sequence>
<dbReference type="Pfam" id="PF03055">
    <property type="entry name" value="RPE65"/>
    <property type="match status" value="1"/>
</dbReference>
<name>A0ABD6AUX7_9EURY</name>
<feature type="compositionally biased region" description="Basic and acidic residues" evidence="6">
    <location>
        <begin position="447"/>
        <end position="457"/>
    </location>
</feature>
<dbReference type="InterPro" id="IPR004294">
    <property type="entry name" value="Carotenoid_Oase"/>
</dbReference>
<proteinExistence type="inferred from homology"/>
<keyword evidence="4" id="KW-0560">Oxidoreductase</keyword>
<dbReference type="EMBL" id="JBHUDC010000005">
    <property type="protein sequence ID" value="MFD1513577.1"/>
    <property type="molecule type" value="Genomic_DNA"/>
</dbReference>
<comment type="caution">
    <text evidence="7">The sequence shown here is derived from an EMBL/GenBank/DDBJ whole genome shotgun (WGS) entry which is preliminary data.</text>
</comment>
<dbReference type="GO" id="GO:0016491">
    <property type="term" value="F:oxidoreductase activity"/>
    <property type="evidence" value="ECO:0007669"/>
    <property type="project" value="UniProtKB-KW"/>
</dbReference>
<evidence type="ECO:0000313" key="7">
    <source>
        <dbReference type="EMBL" id="MFD1513577.1"/>
    </source>
</evidence>
<dbReference type="Proteomes" id="UP001597187">
    <property type="component" value="Unassembled WGS sequence"/>
</dbReference>
<evidence type="ECO:0000256" key="1">
    <source>
        <dbReference type="ARBA" id="ARBA00001954"/>
    </source>
</evidence>
<dbReference type="PANTHER" id="PTHR10543:SF24">
    <property type="entry name" value="CAROTENOID ISOMEROOXYGENASE"/>
    <property type="match status" value="1"/>
</dbReference>
<evidence type="ECO:0000256" key="4">
    <source>
        <dbReference type="ARBA" id="ARBA00023002"/>
    </source>
</evidence>
<accession>A0ABD6AUX7</accession>
<evidence type="ECO:0000256" key="5">
    <source>
        <dbReference type="ARBA" id="ARBA00023004"/>
    </source>
</evidence>
<reference evidence="7 8" key="1">
    <citation type="journal article" date="2019" name="Int. J. Syst. Evol. Microbiol.">
        <title>The Global Catalogue of Microorganisms (GCM) 10K type strain sequencing project: providing services to taxonomists for standard genome sequencing and annotation.</title>
        <authorList>
            <consortium name="The Broad Institute Genomics Platform"/>
            <consortium name="The Broad Institute Genome Sequencing Center for Infectious Disease"/>
            <person name="Wu L."/>
            <person name="Ma J."/>
        </authorList>
    </citation>
    <scope>NUCLEOTIDE SEQUENCE [LARGE SCALE GENOMIC DNA]</scope>
    <source>
        <strain evidence="7 8">CGMCC 1.12563</strain>
    </source>
</reference>
<dbReference type="RefSeq" id="WP_250873555.1">
    <property type="nucleotide sequence ID" value="NZ_JALXFV010000005.1"/>
</dbReference>
<keyword evidence="8" id="KW-1185">Reference proteome</keyword>
<evidence type="ECO:0000256" key="2">
    <source>
        <dbReference type="ARBA" id="ARBA00006787"/>
    </source>
</evidence>
<comment type="cofactor">
    <cofactor evidence="1">
        <name>Fe(2+)</name>
        <dbReference type="ChEBI" id="CHEBI:29033"/>
    </cofactor>
</comment>
<keyword evidence="3" id="KW-0479">Metal-binding</keyword>
<dbReference type="GO" id="GO:0046872">
    <property type="term" value="F:metal ion binding"/>
    <property type="evidence" value="ECO:0007669"/>
    <property type="project" value="UniProtKB-KW"/>
</dbReference>